<keyword evidence="2" id="KW-1185">Reference proteome</keyword>
<evidence type="ECO:0000313" key="2">
    <source>
        <dbReference type="Proteomes" id="UP000024635"/>
    </source>
</evidence>
<dbReference type="Proteomes" id="UP000024635">
    <property type="component" value="Unassembled WGS sequence"/>
</dbReference>
<name>A0A016WFH4_9BILA</name>
<evidence type="ECO:0000313" key="1">
    <source>
        <dbReference type="EMBL" id="EYC38395.1"/>
    </source>
</evidence>
<accession>A0A016WFH4</accession>
<dbReference type="EMBL" id="JARK01000320">
    <property type="protein sequence ID" value="EYC38395.1"/>
    <property type="molecule type" value="Genomic_DNA"/>
</dbReference>
<proteinExistence type="predicted"/>
<sequence length="66" mass="7667">MLSPHFSPRSCSDSAVTESVYLLEEFRILMGCRVLYLERAAWPSFVIGQFTQTANRRARSRRPFQV</sequence>
<dbReference type="AlphaFoldDB" id="A0A016WFH4"/>
<comment type="caution">
    <text evidence="1">The sequence shown here is derived from an EMBL/GenBank/DDBJ whole genome shotgun (WGS) entry which is preliminary data.</text>
</comment>
<reference evidence="2" key="1">
    <citation type="journal article" date="2015" name="Nat. Genet.">
        <title>The genome and transcriptome of the zoonotic hookworm Ancylostoma ceylanicum identify infection-specific gene families.</title>
        <authorList>
            <person name="Schwarz E.M."/>
            <person name="Hu Y."/>
            <person name="Antoshechkin I."/>
            <person name="Miller M.M."/>
            <person name="Sternberg P.W."/>
            <person name="Aroian R.V."/>
        </authorList>
    </citation>
    <scope>NUCLEOTIDE SEQUENCE</scope>
    <source>
        <strain evidence="2">HY135</strain>
    </source>
</reference>
<protein>
    <submittedName>
        <fullName evidence="1">Uncharacterized protein</fullName>
    </submittedName>
</protein>
<gene>
    <name evidence="1" type="primary">Acey_s0720.g1817</name>
    <name evidence="1" type="ORF">Y032_0720g1817</name>
</gene>
<organism evidence="1 2">
    <name type="scientific">Ancylostoma ceylanicum</name>
    <dbReference type="NCBI Taxonomy" id="53326"/>
    <lineage>
        <taxon>Eukaryota</taxon>
        <taxon>Metazoa</taxon>
        <taxon>Ecdysozoa</taxon>
        <taxon>Nematoda</taxon>
        <taxon>Chromadorea</taxon>
        <taxon>Rhabditida</taxon>
        <taxon>Rhabditina</taxon>
        <taxon>Rhabditomorpha</taxon>
        <taxon>Strongyloidea</taxon>
        <taxon>Ancylostomatidae</taxon>
        <taxon>Ancylostomatinae</taxon>
        <taxon>Ancylostoma</taxon>
    </lineage>
</organism>